<dbReference type="STRING" id="595528.A0A0D2VQ65"/>
<dbReference type="Gene3D" id="3.40.50.720">
    <property type="entry name" value="NAD(P)-binding Rossmann-like Domain"/>
    <property type="match status" value="1"/>
</dbReference>
<dbReference type="Proteomes" id="UP000008743">
    <property type="component" value="Unassembled WGS sequence"/>
</dbReference>
<evidence type="ECO:0000256" key="1">
    <source>
        <dbReference type="ARBA" id="ARBA00023002"/>
    </source>
</evidence>
<dbReference type="InterPro" id="IPR050425">
    <property type="entry name" value="NAD(P)_dehydrat-like"/>
</dbReference>
<organism evidence="4 5">
    <name type="scientific">Capsaspora owczarzaki (strain ATCC 30864)</name>
    <dbReference type="NCBI Taxonomy" id="595528"/>
    <lineage>
        <taxon>Eukaryota</taxon>
        <taxon>Filasterea</taxon>
        <taxon>Capsaspora</taxon>
    </lineage>
</organism>
<comment type="similarity">
    <text evidence="2">Belongs to the NAD(P)-dependent epimerase/dehydratase family. Dihydroflavonol-4-reductase subfamily.</text>
</comment>
<dbReference type="FunFam" id="3.40.50.720:FF:000336">
    <property type="entry name" value="Aldehyde reductase"/>
    <property type="match status" value="1"/>
</dbReference>
<gene>
    <name evidence="4" type="ORF">CAOG_003641</name>
</gene>
<evidence type="ECO:0000313" key="4">
    <source>
        <dbReference type="EMBL" id="KJE92727.1"/>
    </source>
</evidence>
<evidence type="ECO:0000256" key="2">
    <source>
        <dbReference type="ARBA" id="ARBA00023445"/>
    </source>
</evidence>
<dbReference type="OrthoDB" id="2735536at2759"/>
<dbReference type="InterPro" id="IPR001509">
    <property type="entry name" value="Epimerase_deHydtase"/>
</dbReference>
<dbReference type="eggNOG" id="KOG1502">
    <property type="taxonomic scope" value="Eukaryota"/>
</dbReference>
<dbReference type="RefSeq" id="XP_004363369.1">
    <property type="nucleotide sequence ID" value="XM_004363312.2"/>
</dbReference>
<dbReference type="OMA" id="QGQMKEK"/>
<dbReference type="Pfam" id="PF01370">
    <property type="entry name" value="Epimerase"/>
    <property type="match status" value="1"/>
</dbReference>
<dbReference type="AlphaFoldDB" id="A0A0D2VQ65"/>
<dbReference type="PANTHER" id="PTHR10366">
    <property type="entry name" value="NAD DEPENDENT EPIMERASE/DEHYDRATASE"/>
    <property type="match status" value="1"/>
</dbReference>
<proteinExistence type="inferred from homology"/>
<dbReference type="InterPro" id="IPR036291">
    <property type="entry name" value="NAD(P)-bd_dom_sf"/>
</dbReference>
<dbReference type="InParanoid" id="A0A0D2VQ65"/>
<protein>
    <submittedName>
        <fullName evidence="4">Nucleoside-diphosphate-sugar epimerase</fullName>
    </submittedName>
</protein>
<reference evidence="5" key="1">
    <citation type="submission" date="2011-02" db="EMBL/GenBank/DDBJ databases">
        <title>The Genome Sequence of Capsaspora owczarzaki ATCC 30864.</title>
        <authorList>
            <person name="Russ C."/>
            <person name="Cuomo C."/>
            <person name="Burger G."/>
            <person name="Gray M.W."/>
            <person name="Holland P.W.H."/>
            <person name="King N."/>
            <person name="Lang F.B.F."/>
            <person name="Roger A.J."/>
            <person name="Ruiz-Trillo I."/>
            <person name="Young S.K."/>
            <person name="Zeng Q."/>
            <person name="Gargeya S."/>
            <person name="Alvarado L."/>
            <person name="Berlin A."/>
            <person name="Chapman S.B."/>
            <person name="Chen Z."/>
            <person name="Freedman E."/>
            <person name="Gellesch M."/>
            <person name="Goldberg J."/>
            <person name="Griggs A."/>
            <person name="Gujja S."/>
            <person name="Heilman E."/>
            <person name="Heiman D."/>
            <person name="Howarth C."/>
            <person name="Mehta T."/>
            <person name="Neiman D."/>
            <person name="Pearson M."/>
            <person name="Roberts A."/>
            <person name="Saif S."/>
            <person name="Shea T."/>
            <person name="Shenoy N."/>
            <person name="Sisk P."/>
            <person name="Stolte C."/>
            <person name="Sykes S."/>
            <person name="White J."/>
            <person name="Yandava C."/>
            <person name="Haas B."/>
            <person name="Nusbaum C."/>
            <person name="Birren B."/>
        </authorList>
    </citation>
    <scope>NUCLEOTIDE SEQUENCE</scope>
    <source>
        <strain evidence="5">ATCC 30864</strain>
    </source>
</reference>
<dbReference type="GO" id="GO:0016616">
    <property type="term" value="F:oxidoreductase activity, acting on the CH-OH group of donors, NAD or NADP as acceptor"/>
    <property type="evidence" value="ECO:0007669"/>
    <property type="project" value="TreeGrafter"/>
</dbReference>
<keyword evidence="1" id="KW-0560">Oxidoreductase</keyword>
<dbReference type="SUPFAM" id="SSF51735">
    <property type="entry name" value="NAD(P)-binding Rossmann-fold domains"/>
    <property type="match status" value="1"/>
</dbReference>
<dbReference type="EMBL" id="KE346364">
    <property type="protein sequence ID" value="KJE92727.1"/>
    <property type="molecule type" value="Genomic_DNA"/>
</dbReference>
<dbReference type="PhylomeDB" id="A0A0D2VQ65"/>
<accession>A0A0D2VQ65</accession>
<evidence type="ECO:0000313" key="5">
    <source>
        <dbReference type="Proteomes" id="UP000008743"/>
    </source>
</evidence>
<sequence>MQTVVVTGAGGYIASHVVQQLLLRGDVKVRGTVRSTTDEAKVGFLKRLEGASERLELFEADLMKAGSFDTAIKDSDIVLHMASPFLLSDKIKDPQRDVIDPALMGTRNVLEAVNRAPTVKRVVLTSSQMAVHGDFADRSEGCKGGHTFTESDWNESSSIEHQPYGYSKTIAEREAWMMVGQQTRWQLVVINPSFVLGPTLSGRNDSSSISFMINYLDGTRKSGVPNLGLGIVDVRDVARAHIEAAFNPAASGRYICCNKTMTMLQLANALRDNYGKYPLPSTQLPKFLIYLVGPILGGLSWKYISRNVGVPLILDNSKIRRELNIEFRDENQTLNEMAASVLEHKLVAERK</sequence>
<evidence type="ECO:0000259" key="3">
    <source>
        <dbReference type="Pfam" id="PF01370"/>
    </source>
</evidence>
<feature type="domain" description="NAD-dependent epimerase/dehydratase" evidence="3">
    <location>
        <begin position="4"/>
        <end position="250"/>
    </location>
</feature>
<dbReference type="PANTHER" id="PTHR10366:SF564">
    <property type="entry name" value="STEROL-4-ALPHA-CARBOXYLATE 3-DEHYDROGENASE, DECARBOXYLATING"/>
    <property type="match status" value="1"/>
</dbReference>
<keyword evidence="5" id="KW-1185">Reference proteome</keyword>
<name>A0A0D2VQ65_CAPO3</name>